<organism evidence="1 2">
    <name type="scientific">Mycena rosella</name>
    <name type="common">Pink bonnet</name>
    <name type="synonym">Agaricus rosellus</name>
    <dbReference type="NCBI Taxonomy" id="1033263"/>
    <lineage>
        <taxon>Eukaryota</taxon>
        <taxon>Fungi</taxon>
        <taxon>Dikarya</taxon>
        <taxon>Basidiomycota</taxon>
        <taxon>Agaricomycotina</taxon>
        <taxon>Agaricomycetes</taxon>
        <taxon>Agaricomycetidae</taxon>
        <taxon>Agaricales</taxon>
        <taxon>Marasmiineae</taxon>
        <taxon>Mycenaceae</taxon>
        <taxon>Mycena</taxon>
    </lineage>
</organism>
<name>A0AAD7M6P8_MYCRO</name>
<evidence type="ECO:0000313" key="1">
    <source>
        <dbReference type="EMBL" id="KAJ7703913.1"/>
    </source>
</evidence>
<reference evidence="1" key="1">
    <citation type="submission" date="2023-03" db="EMBL/GenBank/DDBJ databases">
        <title>Massive genome expansion in bonnet fungi (Mycena s.s.) driven by repeated elements and novel gene families across ecological guilds.</title>
        <authorList>
            <consortium name="Lawrence Berkeley National Laboratory"/>
            <person name="Harder C.B."/>
            <person name="Miyauchi S."/>
            <person name="Viragh M."/>
            <person name="Kuo A."/>
            <person name="Thoen E."/>
            <person name="Andreopoulos B."/>
            <person name="Lu D."/>
            <person name="Skrede I."/>
            <person name="Drula E."/>
            <person name="Henrissat B."/>
            <person name="Morin E."/>
            <person name="Kohler A."/>
            <person name="Barry K."/>
            <person name="LaButti K."/>
            <person name="Morin E."/>
            <person name="Salamov A."/>
            <person name="Lipzen A."/>
            <person name="Mereny Z."/>
            <person name="Hegedus B."/>
            <person name="Baldrian P."/>
            <person name="Stursova M."/>
            <person name="Weitz H."/>
            <person name="Taylor A."/>
            <person name="Grigoriev I.V."/>
            <person name="Nagy L.G."/>
            <person name="Martin F."/>
            <person name="Kauserud H."/>
        </authorList>
    </citation>
    <scope>NUCLEOTIDE SEQUENCE</scope>
    <source>
        <strain evidence="1">CBHHK067</strain>
    </source>
</reference>
<sequence length="291" mass="32494">MPLNKGRDIWAILYCPGSEYRSYAVESSCHPPAAGCRVSSTIQPSNNPRTLSLAGTREFPASRMFRVPFLPAFMLLSRWNYFLTLRPMLNLIFGAAGGREPQCDTFTPGWTLPAGLKMHAAGFSPSERRSRDVLDRAKNTGGCCVWRLDNRSSLPSENTVSTGIGRYRLVSYSLENEKLRQFETARYLSIPELAAPASAPLLHTQTIQALTGASRLRTSSNVPSLGSHRSRSAMSCREAALKFDVYTWVRSSGRRGRDVKADHVRQRETRYYLRCRTTGTVYGDAQNTIKS</sequence>
<comment type="caution">
    <text evidence="1">The sequence shown here is derived from an EMBL/GenBank/DDBJ whole genome shotgun (WGS) entry which is preliminary data.</text>
</comment>
<protein>
    <submittedName>
        <fullName evidence="1">Uncharacterized protein</fullName>
    </submittedName>
</protein>
<proteinExistence type="predicted"/>
<evidence type="ECO:0000313" key="2">
    <source>
        <dbReference type="Proteomes" id="UP001221757"/>
    </source>
</evidence>
<accession>A0AAD7M6P8</accession>
<dbReference type="AlphaFoldDB" id="A0AAD7M6P8"/>
<dbReference type="Proteomes" id="UP001221757">
    <property type="component" value="Unassembled WGS sequence"/>
</dbReference>
<dbReference type="EMBL" id="JARKIE010000011">
    <property type="protein sequence ID" value="KAJ7703913.1"/>
    <property type="molecule type" value="Genomic_DNA"/>
</dbReference>
<keyword evidence="2" id="KW-1185">Reference proteome</keyword>
<gene>
    <name evidence="1" type="ORF">B0H17DRAFT_1126953</name>
</gene>